<feature type="compositionally biased region" description="Basic and acidic residues" evidence="1">
    <location>
        <begin position="557"/>
        <end position="578"/>
    </location>
</feature>
<sequence>MSNGVPTKRKNPDDGDMFTKVSKKGKVEWSPQNAFGPASGSSRREEKIGGLVITRGPVTRVVSSQRQPSSQPPRAGSVEPNRAGPSHSSQPPPSRAATTTTSSSQQSHKPRKVGKDNGRSGGGSVEPMEGDVEEAVKKMNTEADDLRDRSRASVANMTPAALRVDFRFPSGSSSTGNGQPSRHKPSGTKSATRDLTIPMTEHDTPQIERNRQLRSGQPLSRNDEQNGSSSNGSGHLRRRSSMSMRGKRVSASLESSGIITRPHTTVSDTSLYKHIDPDLPESDRVRQLLIWAGTRSMDSYSSSRTASRSKVASSSKAQDLPLPPLPAGAEDVLKEVQETLIKRLAERKVNTSAYGLPGNEAGPSWKLKENTQNVLNRGREKLFTEQIEKLKKEDLAWAEVAQYYNAHRESVLASINQQQRARTPLSAKAKGKQRANSQEPEDLDPWENELPPRFRGPDGFDLAKRFVGSGVENVGKGSGMSDDLRYKKLVEISAADLDERFSLLNISLAQRTLPPTNPSSLGNPSPLSNFVPVTALPTSRHQGPDPLELLRAISRTESSRPRSDAARRAAKDVQRVNEIRSAGESAGLQERKLTDVPPPTPRKPPGTPKRSTTPSAGRRG</sequence>
<dbReference type="InParanoid" id="A0A0H2R143"/>
<keyword evidence="3" id="KW-1185">Reference proteome</keyword>
<organism evidence="2 3">
    <name type="scientific">Schizopora paradoxa</name>
    <dbReference type="NCBI Taxonomy" id="27342"/>
    <lineage>
        <taxon>Eukaryota</taxon>
        <taxon>Fungi</taxon>
        <taxon>Dikarya</taxon>
        <taxon>Basidiomycota</taxon>
        <taxon>Agaricomycotina</taxon>
        <taxon>Agaricomycetes</taxon>
        <taxon>Hymenochaetales</taxon>
        <taxon>Schizoporaceae</taxon>
        <taxon>Schizopora</taxon>
    </lineage>
</organism>
<evidence type="ECO:0000313" key="3">
    <source>
        <dbReference type="Proteomes" id="UP000053477"/>
    </source>
</evidence>
<dbReference type="Pfam" id="PF08202">
    <property type="entry name" value="MIS13"/>
    <property type="match status" value="1"/>
</dbReference>
<feature type="compositionally biased region" description="Low complexity" evidence="1">
    <location>
        <begin position="608"/>
        <end position="620"/>
    </location>
</feature>
<reference evidence="2 3" key="1">
    <citation type="submission" date="2015-04" db="EMBL/GenBank/DDBJ databases">
        <title>Complete genome sequence of Schizopora paradoxa KUC8140, a cosmopolitan wood degrader in East Asia.</title>
        <authorList>
            <consortium name="DOE Joint Genome Institute"/>
            <person name="Min B."/>
            <person name="Park H."/>
            <person name="Jang Y."/>
            <person name="Kim J.-J."/>
            <person name="Kim K.H."/>
            <person name="Pangilinan J."/>
            <person name="Lipzen A."/>
            <person name="Riley R."/>
            <person name="Grigoriev I.V."/>
            <person name="Spatafora J.W."/>
            <person name="Choi I.-G."/>
        </authorList>
    </citation>
    <scope>NUCLEOTIDE SEQUENCE [LARGE SCALE GENOMIC DNA]</scope>
    <source>
        <strain evidence="2 3">KUC8140</strain>
    </source>
</reference>
<dbReference type="PANTHER" id="PTHR14778:SF2">
    <property type="entry name" value="KINETOCHORE-ASSOCIATED PROTEIN DSN1 HOMOLOG"/>
    <property type="match status" value="1"/>
</dbReference>
<protein>
    <submittedName>
        <fullName evidence="2">Uncharacterized protein</fullName>
    </submittedName>
</protein>
<feature type="compositionally biased region" description="Basic and acidic residues" evidence="1">
    <location>
        <begin position="134"/>
        <end position="151"/>
    </location>
</feature>
<dbReference type="GO" id="GO:0007059">
    <property type="term" value="P:chromosome segregation"/>
    <property type="evidence" value="ECO:0007669"/>
    <property type="project" value="InterPro"/>
</dbReference>
<dbReference type="STRING" id="27342.A0A0H2R143"/>
<dbReference type="InterPro" id="IPR013218">
    <property type="entry name" value="Dsn1/Mis13"/>
</dbReference>
<accession>A0A0H2R143</accession>
<gene>
    <name evidence="2" type="ORF">SCHPADRAFT_896210</name>
</gene>
<feature type="compositionally biased region" description="Low complexity" evidence="1">
    <location>
        <begin position="58"/>
        <end position="74"/>
    </location>
</feature>
<dbReference type="EMBL" id="KQ086300">
    <property type="protein sequence ID" value="KLO05495.1"/>
    <property type="molecule type" value="Genomic_DNA"/>
</dbReference>
<dbReference type="GO" id="GO:0051301">
    <property type="term" value="P:cell division"/>
    <property type="evidence" value="ECO:0007669"/>
    <property type="project" value="InterPro"/>
</dbReference>
<feature type="compositionally biased region" description="Basic and acidic residues" evidence="1">
    <location>
        <begin position="200"/>
        <end position="211"/>
    </location>
</feature>
<feature type="region of interest" description="Disordered" evidence="1">
    <location>
        <begin position="299"/>
        <end position="323"/>
    </location>
</feature>
<dbReference type="OrthoDB" id="3364649at2759"/>
<feature type="compositionally biased region" description="Basic residues" evidence="1">
    <location>
        <begin position="235"/>
        <end position="248"/>
    </location>
</feature>
<feature type="compositionally biased region" description="Low complexity" evidence="1">
    <location>
        <begin position="299"/>
        <end position="317"/>
    </location>
</feature>
<dbReference type="Proteomes" id="UP000053477">
    <property type="component" value="Unassembled WGS sequence"/>
</dbReference>
<dbReference type="AlphaFoldDB" id="A0A0H2R143"/>
<proteinExistence type="predicted"/>
<feature type="region of interest" description="Disordered" evidence="1">
    <location>
        <begin position="1"/>
        <end position="258"/>
    </location>
</feature>
<feature type="compositionally biased region" description="Pro residues" evidence="1">
    <location>
        <begin position="596"/>
        <end position="607"/>
    </location>
</feature>
<evidence type="ECO:0000313" key="2">
    <source>
        <dbReference type="EMBL" id="KLO05495.1"/>
    </source>
</evidence>
<name>A0A0H2R143_9AGAM</name>
<feature type="compositionally biased region" description="Low complexity" evidence="1">
    <location>
        <begin position="95"/>
        <end position="107"/>
    </location>
</feature>
<feature type="region of interest" description="Disordered" evidence="1">
    <location>
        <begin position="415"/>
        <end position="454"/>
    </location>
</feature>
<feature type="region of interest" description="Disordered" evidence="1">
    <location>
        <begin position="554"/>
        <end position="620"/>
    </location>
</feature>
<evidence type="ECO:0000256" key="1">
    <source>
        <dbReference type="SAM" id="MobiDB-lite"/>
    </source>
</evidence>
<feature type="compositionally biased region" description="Polar residues" evidence="1">
    <location>
        <begin position="213"/>
        <end position="231"/>
    </location>
</feature>
<dbReference type="PANTHER" id="PTHR14778">
    <property type="entry name" value="KINETOCHORE-ASSOCIATED PROTEIN DSN1 HOMOLOG"/>
    <property type="match status" value="1"/>
</dbReference>
<feature type="compositionally biased region" description="Polar residues" evidence="1">
    <location>
        <begin position="170"/>
        <end position="180"/>
    </location>
</feature>
<dbReference type="GO" id="GO:0000444">
    <property type="term" value="C:MIS12/MIND type complex"/>
    <property type="evidence" value="ECO:0007669"/>
    <property type="project" value="InterPro"/>
</dbReference>